<dbReference type="HOGENOM" id="CLU_3357234_0_0_7"/>
<dbReference type="EMBL" id="CP002830">
    <property type="protein sequence ID" value="AEI64817.1"/>
    <property type="molecule type" value="Genomic_DNA"/>
</dbReference>
<proteinExistence type="predicted"/>
<evidence type="ECO:0000313" key="2">
    <source>
        <dbReference type="Proteomes" id="UP000000488"/>
    </source>
</evidence>
<evidence type="ECO:0000313" key="1">
    <source>
        <dbReference type="EMBL" id="AEI64817.1"/>
    </source>
</evidence>
<dbReference type="KEGG" id="mfu:LILAB_14560"/>
<name>F8CEE7_MYXFH</name>
<dbReference type="Proteomes" id="UP000000488">
    <property type="component" value="Chromosome"/>
</dbReference>
<protein>
    <submittedName>
        <fullName evidence="1">Uncharacterized protein</fullName>
    </submittedName>
</protein>
<dbReference type="AlphaFoldDB" id="F8CEE7"/>
<reference evidence="1 2" key="1">
    <citation type="journal article" date="2011" name="J. Bacteriol.">
        <title>Genome sequence of the halotolerant marine bacterium Myxococcus fulvus HW-1.</title>
        <authorList>
            <person name="Li Z.F."/>
            <person name="Li X."/>
            <person name="Liu H."/>
            <person name="Liu X."/>
            <person name="Han K."/>
            <person name="Wu Z.H."/>
            <person name="Hu W."/>
            <person name="Li F.F."/>
            <person name="Li Y.Z."/>
        </authorList>
    </citation>
    <scope>NUCLEOTIDE SEQUENCE [LARGE SCALE GENOMIC DNA]</scope>
    <source>
        <strain evidence="2">ATCC BAA-855 / HW-1</strain>
    </source>
</reference>
<dbReference type="STRING" id="483219.LILAB_14560"/>
<sequence length="36" mass="4055">MRYLAFYVVLIATVHPDHLSIDAWRRSGPASKGTQP</sequence>
<accession>F8CEE7</accession>
<gene>
    <name evidence="1" type="ordered locus">LILAB_14560</name>
</gene>
<organism evidence="1 2">
    <name type="scientific">Myxococcus fulvus (strain ATCC BAA-855 / HW-1)</name>
    <dbReference type="NCBI Taxonomy" id="483219"/>
    <lineage>
        <taxon>Bacteria</taxon>
        <taxon>Pseudomonadati</taxon>
        <taxon>Myxococcota</taxon>
        <taxon>Myxococcia</taxon>
        <taxon>Myxococcales</taxon>
        <taxon>Cystobacterineae</taxon>
        <taxon>Myxococcaceae</taxon>
        <taxon>Myxococcus</taxon>
    </lineage>
</organism>